<organism evidence="2 3">
    <name type="scientific">Nonomuraea maritima</name>
    <dbReference type="NCBI Taxonomy" id="683260"/>
    <lineage>
        <taxon>Bacteria</taxon>
        <taxon>Bacillati</taxon>
        <taxon>Actinomycetota</taxon>
        <taxon>Actinomycetes</taxon>
        <taxon>Streptosporangiales</taxon>
        <taxon>Streptosporangiaceae</taxon>
        <taxon>Nonomuraea</taxon>
    </lineage>
</organism>
<evidence type="ECO:0000313" key="2">
    <source>
        <dbReference type="EMBL" id="SDL35303.1"/>
    </source>
</evidence>
<sequence>MADLIGMLYQTIPLTLGGVAFVALFLAFRRTQRRSHYLLWPATAWFLAALDEWYMSTYQPEMNIRIDALPCPALMVITTLTCVPMAFLRRQA</sequence>
<dbReference type="Proteomes" id="UP000198683">
    <property type="component" value="Unassembled WGS sequence"/>
</dbReference>
<evidence type="ECO:0000313" key="3">
    <source>
        <dbReference type="Proteomes" id="UP000198683"/>
    </source>
</evidence>
<feature type="transmembrane region" description="Helical" evidence="1">
    <location>
        <begin position="67"/>
        <end position="88"/>
    </location>
</feature>
<dbReference type="RefSeq" id="WP_090770225.1">
    <property type="nucleotide sequence ID" value="NZ_FNFB01000020.1"/>
</dbReference>
<reference evidence="2 3" key="1">
    <citation type="submission" date="2016-10" db="EMBL/GenBank/DDBJ databases">
        <authorList>
            <person name="de Groot N.N."/>
        </authorList>
    </citation>
    <scope>NUCLEOTIDE SEQUENCE [LARGE SCALE GENOMIC DNA]</scope>
    <source>
        <strain evidence="2 3">CGMCC 4.5681</strain>
    </source>
</reference>
<proteinExistence type="predicted"/>
<keyword evidence="3" id="KW-1185">Reference proteome</keyword>
<keyword evidence="1" id="KW-1133">Transmembrane helix</keyword>
<gene>
    <name evidence="2" type="ORF">SAMN05421874_1209</name>
</gene>
<keyword evidence="1" id="KW-0472">Membrane</keyword>
<dbReference type="OrthoDB" id="3540815at2"/>
<keyword evidence="1" id="KW-0812">Transmembrane</keyword>
<dbReference type="AlphaFoldDB" id="A0A1G9JDU7"/>
<dbReference type="EMBL" id="FNFB01000020">
    <property type="protein sequence ID" value="SDL35303.1"/>
    <property type="molecule type" value="Genomic_DNA"/>
</dbReference>
<name>A0A1G9JDU7_9ACTN</name>
<accession>A0A1G9JDU7</accession>
<evidence type="ECO:0000256" key="1">
    <source>
        <dbReference type="SAM" id="Phobius"/>
    </source>
</evidence>
<protein>
    <submittedName>
        <fullName evidence="2">Uncharacterized protein</fullName>
    </submittedName>
</protein>
<feature type="transmembrane region" description="Helical" evidence="1">
    <location>
        <begin position="6"/>
        <end position="28"/>
    </location>
</feature>
<feature type="transmembrane region" description="Helical" evidence="1">
    <location>
        <begin position="37"/>
        <end position="55"/>
    </location>
</feature>